<protein>
    <submittedName>
        <fullName evidence="2">Uncharacterized protein</fullName>
    </submittedName>
</protein>
<name>A0ABS0WN80_9FLAO</name>
<gene>
    <name evidence="2" type="ORF">JBL43_04140</name>
</gene>
<keyword evidence="3" id="KW-1185">Reference proteome</keyword>
<accession>A0ABS0WN80</accession>
<dbReference type="EMBL" id="JAEHFJ010000002">
    <property type="protein sequence ID" value="MBJ2173411.1"/>
    <property type="molecule type" value="Genomic_DNA"/>
</dbReference>
<comment type="caution">
    <text evidence="2">The sequence shown here is derived from an EMBL/GenBank/DDBJ whole genome shotgun (WGS) entry which is preliminary data.</text>
</comment>
<proteinExistence type="predicted"/>
<evidence type="ECO:0000313" key="3">
    <source>
        <dbReference type="Proteomes" id="UP000623301"/>
    </source>
</evidence>
<reference evidence="2 3" key="1">
    <citation type="submission" date="2020-12" db="EMBL/GenBank/DDBJ databases">
        <title>Aureibaculum luteum sp. nov. and Aureibaculum flavum sp. nov., novel members of the family Flavobacteriaceae isolated from Antarctic intertidal sediments.</title>
        <authorList>
            <person name="He X."/>
            <person name="Zhang X."/>
        </authorList>
    </citation>
    <scope>NUCLEOTIDE SEQUENCE [LARGE SCALE GENOMIC DNA]</scope>
    <source>
        <strain evidence="2 3">A20</strain>
    </source>
</reference>
<keyword evidence="1" id="KW-0812">Transmembrane</keyword>
<sequence>MNTKLASYGNPDLAMEKACFNNLLFTAINASFLLLSMATTLLNYLFIAYLQKY</sequence>
<keyword evidence="1" id="KW-0472">Membrane</keyword>
<evidence type="ECO:0000313" key="2">
    <source>
        <dbReference type="EMBL" id="MBJ2173411.1"/>
    </source>
</evidence>
<keyword evidence="1" id="KW-1133">Transmembrane helix</keyword>
<feature type="transmembrane region" description="Helical" evidence="1">
    <location>
        <begin position="23"/>
        <end position="50"/>
    </location>
</feature>
<dbReference type="Proteomes" id="UP000623301">
    <property type="component" value="Unassembled WGS sequence"/>
</dbReference>
<organism evidence="2 3">
    <name type="scientific">Aureibaculum flavum</name>
    <dbReference type="NCBI Taxonomy" id="2795986"/>
    <lineage>
        <taxon>Bacteria</taxon>
        <taxon>Pseudomonadati</taxon>
        <taxon>Bacteroidota</taxon>
        <taxon>Flavobacteriia</taxon>
        <taxon>Flavobacteriales</taxon>
        <taxon>Flavobacteriaceae</taxon>
        <taxon>Aureibaculum</taxon>
    </lineage>
</organism>
<evidence type="ECO:0000256" key="1">
    <source>
        <dbReference type="SAM" id="Phobius"/>
    </source>
</evidence>